<reference evidence="4" key="3">
    <citation type="submission" date="2025-09" db="UniProtKB">
        <authorList>
            <consortium name="Ensembl"/>
        </authorList>
    </citation>
    <scope>IDENTIFICATION</scope>
    <source>
        <strain evidence="4">Thorbecke</strain>
    </source>
</reference>
<keyword evidence="1" id="KW-0853">WD repeat</keyword>
<dbReference type="Ensembl" id="ENSOCUT00000062058.1">
    <property type="protein sequence ID" value="ENSOCUP00000040065.1"/>
    <property type="gene ID" value="ENSOCUG00000037295.1"/>
</dbReference>
<dbReference type="InterPro" id="IPR022052">
    <property type="entry name" value="Histone-bd_RBBP4-like_N"/>
</dbReference>
<dbReference type="GeneTree" id="ENSGT00940000168486"/>
<dbReference type="Proteomes" id="UP000001811">
    <property type="component" value="Chromosome 13"/>
</dbReference>
<keyword evidence="5" id="KW-1185">Reference proteome</keyword>
<dbReference type="STRING" id="9986.ENSOCUP00000040065"/>
<evidence type="ECO:0000259" key="3">
    <source>
        <dbReference type="Pfam" id="PF12265"/>
    </source>
</evidence>
<keyword evidence="2" id="KW-0677">Repeat</keyword>
<feature type="domain" description="Histone-binding protein RBBP4-like N-terminal" evidence="3">
    <location>
        <begin position="23"/>
        <end position="63"/>
    </location>
</feature>
<name>A0A5F9D3X3_RABIT</name>
<dbReference type="PANTHER" id="PTHR22850">
    <property type="entry name" value="WD40 REPEAT FAMILY"/>
    <property type="match status" value="1"/>
</dbReference>
<dbReference type="InterPro" id="IPR015943">
    <property type="entry name" value="WD40/YVTN_repeat-like_dom_sf"/>
</dbReference>
<dbReference type="AlphaFoldDB" id="A0A5F9D3X3"/>
<evidence type="ECO:0000313" key="5">
    <source>
        <dbReference type="Proteomes" id="UP000001811"/>
    </source>
</evidence>
<dbReference type="InterPro" id="IPR050459">
    <property type="entry name" value="WD_repeat_RBAP46/RBAP48/MSI1"/>
</dbReference>
<dbReference type="EMBL" id="AAGW02001807">
    <property type="status" value="NOT_ANNOTATED_CDS"/>
    <property type="molecule type" value="Genomic_DNA"/>
</dbReference>
<protein>
    <recommendedName>
        <fullName evidence="3">Histone-binding protein RBBP4-like N-terminal domain-containing protein</fullName>
    </recommendedName>
</protein>
<organism evidence="4 5">
    <name type="scientific">Oryctolagus cuniculus</name>
    <name type="common">Rabbit</name>
    <dbReference type="NCBI Taxonomy" id="9986"/>
    <lineage>
        <taxon>Eukaryota</taxon>
        <taxon>Metazoa</taxon>
        <taxon>Chordata</taxon>
        <taxon>Craniata</taxon>
        <taxon>Vertebrata</taxon>
        <taxon>Euteleostomi</taxon>
        <taxon>Mammalia</taxon>
        <taxon>Eutheria</taxon>
        <taxon>Euarchontoglires</taxon>
        <taxon>Glires</taxon>
        <taxon>Lagomorpha</taxon>
        <taxon>Leporidae</taxon>
        <taxon>Oryctolagus</taxon>
    </lineage>
</organism>
<dbReference type="Gene3D" id="2.130.10.10">
    <property type="entry name" value="YVTN repeat-like/Quinoprotein amine dehydrogenase"/>
    <property type="match status" value="1"/>
</dbReference>
<evidence type="ECO:0000256" key="2">
    <source>
        <dbReference type="ARBA" id="ARBA00022737"/>
    </source>
</evidence>
<evidence type="ECO:0000256" key="1">
    <source>
        <dbReference type="ARBA" id="ARBA00022574"/>
    </source>
</evidence>
<reference evidence="4 5" key="1">
    <citation type="journal article" date="2011" name="Nature">
        <title>A high-resolution map of human evolutionary constraint using 29 mammals.</title>
        <authorList>
            <person name="Lindblad-Toh K."/>
            <person name="Garber M."/>
            <person name="Zuk O."/>
            <person name="Lin M.F."/>
            <person name="Parker B.J."/>
            <person name="Washietl S."/>
            <person name="Kheradpour P."/>
            <person name="Ernst J."/>
            <person name="Jordan G."/>
            <person name="Mauceli E."/>
            <person name="Ward L.D."/>
            <person name="Lowe C.B."/>
            <person name="Holloway A.K."/>
            <person name="Clamp M."/>
            <person name="Gnerre S."/>
            <person name="Alfoldi J."/>
            <person name="Beal K."/>
            <person name="Chang J."/>
            <person name="Clawson H."/>
            <person name="Cuff J."/>
            <person name="Di Palma F."/>
            <person name="Fitzgerald S."/>
            <person name="Flicek P."/>
            <person name="Guttman M."/>
            <person name="Hubisz M.J."/>
            <person name="Jaffe D.B."/>
            <person name="Jungreis I."/>
            <person name="Kent W.J."/>
            <person name="Kostka D."/>
            <person name="Lara M."/>
            <person name="Martins A.L."/>
            <person name="Massingham T."/>
            <person name="Moltke I."/>
            <person name="Raney B.J."/>
            <person name="Rasmussen M.D."/>
            <person name="Robinson J."/>
            <person name="Stark A."/>
            <person name="Vilella A.J."/>
            <person name="Wen J."/>
            <person name="Xie X."/>
            <person name="Zody M.C."/>
            <person name="Baldwin J."/>
            <person name="Bloom T."/>
            <person name="Chin C.W."/>
            <person name="Heiman D."/>
            <person name="Nicol R."/>
            <person name="Nusbaum C."/>
            <person name="Young S."/>
            <person name="Wilkinson J."/>
            <person name="Worley K.C."/>
            <person name="Kovar C.L."/>
            <person name="Muzny D.M."/>
            <person name="Gibbs R.A."/>
            <person name="Cree A."/>
            <person name="Dihn H.H."/>
            <person name="Fowler G."/>
            <person name="Jhangiani S."/>
            <person name="Joshi V."/>
            <person name="Lee S."/>
            <person name="Lewis L.R."/>
            <person name="Nazareth L.V."/>
            <person name="Okwuonu G."/>
            <person name="Santibanez J."/>
            <person name="Warren W.C."/>
            <person name="Mardis E.R."/>
            <person name="Weinstock G.M."/>
            <person name="Wilson R.K."/>
            <person name="Delehaunty K."/>
            <person name="Dooling D."/>
            <person name="Fronik C."/>
            <person name="Fulton L."/>
            <person name="Fulton B."/>
            <person name="Graves T."/>
            <person name="Minx P."/>
            <person name="Sodergren E."/>
            <person name="Birney E."/>
            <person name="Margulies E.H."/>
            <person name="Herrero J."/>
            <person name="Green E.D."/>
            <person name="Haussler D."/>
            <person name="Siepel A."/>
            <person name="Goldman N."/>
            <person name="Pollard K.S."/>
            <person name="Pedersen J.S."/>
            <person name="Lander E.S."/>
            <person name="Kellis M."/>
        </authorList>
    </citation>
    <scope>NUCLEOTIDE SEQUENCE [LARGE SCALE GENOMIC DNA]</scope>
    <source>
        <strain evidence="4 5">Thorbecke inbred</strain>
    </source>
</reference>
<dbReference type="Pfam" id="PF12265">
    <property type="entry name" value="CAF1C_H4-bd"/>
    <property type="match status" value="1"/>
</dbReference>
<proteinExistence type="predicted"/>
<dbReference type="InParanoid" id="A0A5F9D3X3"/>
<reference evidence="4" key="2">
    <citation type="submission" date="2025-08" db="UniProtKB">
        <authorList>
            <consortium name="Ensembl"/>
        </authorList>
    </citation>
    <scope>IDENTIFICATION</scope>
    <source>
        <strain evidence="4">Thorbecke</strain>
    </source>
</reference>
<evidence type="ECO:0000313" key="4">
    <source>
        <dbReference type="Ensembl" id="ENSOCUP00000040065.1"/>
    </source>
</evidence>
<dbReference type="Bgee" id="ENSOCUG00000037295">
    <property type="expression patterns" value="Expressed in autopod skin and 1 other cell type or tissue"/>
</dbReference>
<sequence>MLNPGIPAPTPPSPPRARLPTVEYKIWKKHTPLLCDLVMTHTLEWPSLTAQWLPDVARPEGKDFMQPSCTSPWTSEGRLWTSLEPSSQCAFTASNDHTICLWDISAVPKGGKVVDAKLSLQGIQQQ</sequence>
<accession>A0A5F9D3X3</accession>
<dbReference type="SMR" id="A0A5F9D3X3"/>